<dbReference type="Proteomes" id="UP000654918">
    <property type="component" value="Unassembled WGS sequence"/>
</dbReference>
<accession>A0A8H6JZW3</accession>
<keyword evidence="2" id="KW-1185">Reference proteome</keyword>
<evidence type="ECO:0000313" key="1">
    <source>
        <dbReference type="EMBL" id="KAF6822160.1"/>
    </source>
</evidence>
<protein>
    <submittedName>
        <fullName evidence="1">Uncharacterized protein</fullName>
    </submittedName>
</protein>
<reference evidence="1" key="1">
    <citation type="journal article" date="2020" name="Phytopathology">
        <title>Genome Sequence Resources of Colletotrichum truncatum, C. plurivorum, C. musicola, and C. sojae: Four Species Pathogenic to Soybean (Glycine max).</title>
        <authorList>
            <person name="Rogerio F."/>
            <person name="Boufleur T.R."/>
            <person name="Ciampi-Guillardi M."/>
            <person name="Sukno S.A."/>
            <person name="Thon M.R."/>
            <person name="Massola Junior N.S."/>
            <person name="Baroncelli R."/>
        </authorList>
    </citation>
    <scope>NUCLEOTIDE SEQUENCE</scope>
    <source>
        <strain evidence="1">LFN00145</strain>
    </source>
</reference>
<organism evidence="1 2">
    <name type="scientific">Colletotrichum plurivorum</name>
    <dbReference type="NCBI Taxonomy" id="2175906"/>
    <lineage>
        <taxon>Eukaryota</taxon>
        <taxon>Fungi</taxon>
        <taxon>Dikarya</taxon>
        <taxon>Ascomycota</taxon>
        <taxon>Pezizomycotina</taxon>
        <taxon>Sordariomycetes</taxon>
        <taxon>Hypocreomycetidae</taxon>
        <taxon>Glomerellales</taxon>
        <taxon>Glomerellaceae</taxon>
        <taxon>Colletotrichum</taxon>
        <taxon>Colletotrichum orchidearum species complex</taxon>
    </lineage>
</organism>
<name>A0A8H6JZW3_9PEZI</name>
<gene>
    <name evidence="1" type="ORF">CPLU01_12180</name>
</gene>
<dbReference type="AlphaFoldDB" id="A0A8H6JZW3"/>
<dbReference type="EMBL" id="WIGO01000244">
    <property type="protein sequence ID" value="KAF6822160.1"/>
    <property type="molecule type" value="Genomic_DNA"/>
</dbReference>
<evidence type="ECO:0000313" key="2">
    <source>
        <dbReference type="Proteomes" id="UP000654918"/>
    </source>
</evidence>
<proteinExistence type="predicted"/>
<comment type="caution">
    <text evidence="1">The sequence shown here is derived from an EMBL/GenBank/DDBJ whole genome shotgun (WGS) entry which is preliminary data.</text>
</comment>
<sequence>MFAVAVERRAAESEPDSTLDFGSCSKAYLVRSGRAAVTHQDQAHAAAVALTLVSSPAPRFSPTGPAQLAQKPQAVSLPVWHRPCHGSSVNGSQSTE</sequence>